<evidence type="ECO:0000259" key="2">
    <source>
        <dbReference type="Pfam" id="PF13464"/>
    </source>
</evidence>
<dbReference type="Pfam" id="PF13464">
    <property type="entry name" value="RodZ_C"/>
    <property type="match status" value="1"/>
</dbReference>
<dbReference type="AlphaFoldDB" id="A0A1P8KAN0"/>
<dbReference type="Proteomes" id="UP000186110">
    <property type="component" value="Chromosome"/>
</dbReference>
<dbReference type="Pfam" id="PF13413">
    <property type="entry name" value="HTH_25"/>
    <property type="match status" value="1"/>
</dbReference>
<keyword evidence="1" id="KW-0812">Transmembrane</keyword>
<dbReference type="EMBL" id="CP019239">
    <property type="protein sequence ID" value="APW43067.1"/>
    <property type="molecule type" value="Genomic_DNA"/>
</dbReference>
<dbReference type="InterPro" id="IPR050400">
    <property type="entry name" value="Bact_Cytoskel_RodZ"/>
</dbReference>
<dbReference type="InterPro" id="IPR010982">
    <property type="entry name" value="Lambda_DNA-bd_dom_sf"/>
</dbReference>
<keyword evidence="1" id="KW-0472">Membrane</keyword>
<evidence type="ECO:0000313" key="3">
    <source>
        <dbReference type="EMBL" id="APW43067.1"/>
    </source>
</evidence>
<feature type="transmembrane region" description="Helical" evidence="1">
    <location>
        <begin position="132"/>
        <end position="154"/>
    </location>
</feature>
<dbReference type="InterPro" id="IPR025194">
    <property type="entry name" value="RodZ-like_C"/>
</dbReference>
<dbReference type="KEGG" id="rsb:RS694_11355"/>
<proteinExistence type="predicted"/>
<dbReference type="STRING" id="1484693.RS694_11355"/>
<name>A0A1P8KAN0_9BURK</name>
<dbReference type="GO" id="GO:0003677">
    <property type="term" value="F:DNA binding"/>
    <property type="evidence" value="ECO:0007669"/>
    <property type="project" value="InterPro"/>
</dbReference>
<evidence type="ECO:0000256" key="1">
    <source>
        <dbReference type="SAM" id="Phobius"/>
    </source>
</evidence>
<dbReference type="PANTHER" id="PTHR34475">
    <property type="match status" value="1"/>
</dbReference>
<organism evidence="3 4">
    <name type="scientific">Rhodoferax saidenbachensis</name>
    <dbReference type="NCBI Taxonomy" id="1484693"/>
    <lineage>
        <taxon>Bacteria</taxon>
        <taxon>Pseudomonadati</taxon>
        <taxon>Pseudomonadota</taxon>
        <taxon>Betaproteobacteria</taxon>
        <taxon>Burkholderiales</taxon>
        <taxon>Comamonadaceae</taxon>
        <taxon>Rhodoferax</taxon>
    </lineage>
</organism>
<reference evidence="3 4" key="1">
    <citation type="submission" date="2017-01" db="EMBL/GenBank/DDBJ databases">
        <authorList>
            <person name="Mah S.A."/>
            <person name="Swanson W.J."/>
            <person name="Moy G.W."/>
            <person name="Vacquier V.D."/>
        </authorList>
    </citation>
    <scope>NUCLEOTIDE SEQUENCE [LARGE SCALE GENOMIC DNA]</scope>
    <source>
        <strain evidence="3 4">DSM 22694</strain>
    </source>
</reference>
<protein>
    <recommendedName>
        <fullName evidence="2">Cytoskeleton protein RodZ-like C-terminal domain-containing protein</fullName>
    </recommendedName>
</protein>
<dbReference type="RefSeq" id="WP_029706963.1">
    <property type="nucleotide sequence ID" value="NZ_CP019239.1"/>
</dbReference>
<feature type="domain" description="Cytoskeleton protein RodZ-like C-terminal" evidence="2">
    <location>
        <begin position="250"/>
        <end position="321"/>
    </location>
</feature>
<dbReference type="Gene3D" id="1.10.260.40">
    <property type="entry name" value="lambda repressor-like DNA-binding domains"/>
    <property type="match status" value="1"/>
</dbReference>
<dbReference type="eggNOG" id="COG1426">
    <property type="taxonomic scope" value="Bacteria"/>
</dbReference>
<keyword evidence="4" id="KW-1185">Reference proteome</keyword>
<evidence type="ECO:0000313" key="4">
    <source>
        <dbReference type="Proteomes" id="UP000186110"/>
    </source>
</evidence>
<sequence length="323" mass="33279">MSEVLLMNDVVTPSQPDGGVNESAQPVSLSAGTMLRNARESSGLHVAALAVSMKIPVKKLEALEADRFDLLPDAVFVRALASSMCRALKIDPAPVLQKLPQNIIPRLDTEERGINAPFHSPGQATSLSIPAFFAKPAVLLVLALLVGVVGLAFLPEMQKPEPASDPVALVAPALPPATAKEEVTTPVEVAPTNQMPVVVPAAVPTVAATLPAAAPSLPEPAKAAVPATPVKVEMPGAVVDVAGASTGLVVFKVRGPSWVEVTDGKGVVQLRKTLVQGETIGASGALPLSVVVGRVDVTDVEVRGKAFSLAGIGKDNVARFEVK</sequence>
<dbReference type="PANTHER" id="PTHR34475:SF1">
    <property type="entry name" value="CYTOSKELETON PROTEIN RODZ"/>
    <property type="match status" value="1"/>
</dbReference>
<keyword evidence="1" id="KW-1133">Transmembrane helix</keyword>
<accession>A0A1P8KAN0</accession>
<gene>
    <name evidence="3" type="ORF">RS694_11355</name>
</gene>